<dbReference type="Proteomes" id="UP000799757">
    <property type="component" value="Unassembled WGS sequence"/>
</dbReference>
<name>A0A6A6X3J5_9PLEO</name>
<evidence type="ECO:0008006" key="4">
    <source>
        <dbReference type="Google" id="ProtNLM"/>
    </source>
</evidence>
<sequence length="120" mass="12994">MVVIRVLTSLNLSGAFLASELLCLASVVWNEGKDKLFSKIRGGLMVLHKVPTVQTIDLTGGGWAIHSGCSDGAPAAYRKQPLRLRHCPNPAHDILRPNPPRWHGGSGRTIAYNRLVSQCG</sequence>
<organism evidence="2 3">
    <name type="scientific">Melanomma pulvis-pyrius CBS 109.77</name>
    <dbReference type="NCBI Taxonomy" id="1314802"/>
    <lineage>
        <taxon>Eukaryota</taxon>
        <taxon>Fungi</taxon>
        <taxon>Dikarya</taxon>
        <taxon>Ascomycota</taxon>
        <taxon>Pezizomycotina</taxon>
        <taxon>Dothideomycetes</taxon>
        <taxon>Pleosporomycetidae</taxon>
        <taxon>Pleosporales</taxon>
        <taxon>Melanommataceae</taxon>
        <taxon>Melanomma</taxon>
    </lineage>
</organism>
<dbReference type="AlphaFoldDB" id="A0A6A6X3J5"/>
<protein>
    <recommendedName>
        <fullName evidence="4">Secreted protein</fullName>
    </recommendedName>
</protein>
<evidence type="ECO:0000313" key="2">
    <source>
        <dbReference type="EMBL" id="KAF2790487.1"/>
    </source>
</evidence>
<accession>A0A6A6X3J5</accession>
<keyword evidence="1" id="KW-0732">Signal</keyword>
<gene>
    <name evidence="2" type="ORF">K505DRAFT_79337</name>
</gene>
<keyword evidence="3" id="KW-1185">Reference proteome</keyword>
<evidence type="ECO:0000313" key="3">
    <source>
        <dbReference type="Proteomes" id="UP000799757"/>
    </source>
</evidence>
<proteinExistence type="predicted"/>
<reference evidence="2" key="1">
    <citation type="journal article" date="2020" name="Stud. Mycol.">
        <title>101 Dothideomycetes genomes: a test case for predicting lifestyles and emergence of pathogens.</title>
        <authorList>
            <person name="Haridas S."/>
            <person name="Albert R."/>
            <person name="Binder M."/>
            <person name="Bloem J."/>
            <person name="Labutti K."/>
            <person name="Salamov A."/>
            <person name="Andreopoulos B."/>
            <person name="Baker S."/>
            <person name="Barry K."/>
            <person name="Bills G."/>
            <person name="Bluhm B."/>
            <person name="Cannon C."/>
            <person name="Castanera R."/>
            <person name="Culley D."/>
            <person name="Daum C."/>
            <person name="Ezra D."/>
            <person name="Gonzalez J."/>
            <person name="Henrissat B."/>
            <person name="Kuo A."/>
            <person name="Liang C."/>
            <person name="Lipzen A."/>
            <person name="Lutzoni F."/>
            <person name="Magnuson J."/>
            <person name="Mondo S."/>
            <person name="Nolan M."/>
            <person name="Ohm R."/>
            <person name="Pangilinan J."/>
            <person name="Park H.-J."/>
            <person name="Ramirez L."/>
            <person name="Alfaro M."/>
            <person name="Sun H."/>
            <person name="Tritt A."/>
            <person name="Yoshinaga Y."/>
            <person name="Zwiers L.-H."/>
            <person name="Turgeon B."/>
            <person name="Goodwin S."/>
            <person name="Spatafora J."/>
            <person name="Crous P."/>
            <person name="Grigoriev I."/>
        </authorList>
    </citation>
    <scope>NUCLEOTIDE SEQUENCE</scope>
    <source>
        <strain evidence="2">CBS 109.77</strain>
    </source>
</reference>
<dbReference type="EMBL" id="MU002071">
    <property type="protein sequence ID" value="KAF2790487.1"/>
    <property type="molecule type" value="Genomic_DNA"/>
</dbReference>
<evidence type="ECO:0000256" key="1">
    <source>
        <dbReference type="SAM" id="SignalP"/>
    </source>
</evidence>
<feature type="signal peptide" evidence="1">
    <location>
        <begin position="1"/>
        <end position="18"/>
    </location>
</feature>
<feature type="chain" id="PRO_5025335212" description="Secreted protein" evidence="1">
    <location>
        <begin position="19"/>
        <end position="120"/>
    </location>
</feature>